<sequence>MEDPPSQRSICGIASKVYVMSSTSAANTEQDKKEGAGVIMSPSTFDHDTIVTPPPPVPPPPLPMIDIKSVEDLFGLNDRHTVATASSKTSRVHSGLSEQNKEISILDPKRSMNVAIFLKCFKKSIQSLIDDIVHGNSEVFGAERLRELNKLLPDTHEVEKLHSYKGDKTNLNTVDSFMYQLTLLPRFDLRVEAMLLKEEFSALCSSLKQDVFIIRSAIKELLSCVELHSVLHLVLEAGNIINTDGYGGNAVGFKLSSLLSLAETKSNKPGMNLLHFVALEAKKKDDQLLKFPEKLQYVESAARVSVDSLNVELDNLNRRLETLQQNIQKDTQLLQQLHTFLQCAAVSLKEVSACHSLLMTEGEQMIEFFCEDTETFKLDECFYIFSHFCSKFTKAVQENVERAMRAASQLKRVKAGKGNQPSWAGQHWAGSVLGSRCSSEIDVRTAVKWEGLIELLISQPPSFHSSLGGYGLHRPRHRFSDGNMNITETHSPSDTQSHSASTPVQVETHTLFPELQNFPFKTLSLGHRGNDPTEISSSVVTNIEFPYHDTGIKNPDKNRHMAMTSAPAKASTVSFTTRSPVTTSNVPLSQKDVSTTPKNSPQNHTAPHRASHLSTPSRSASKDVKNVKVKPVRPAWR</sequence>
<keyword evidence="1" id="KW-0175">Coiled coil</keyword>
<keyword evidence="5" id="KW-1185">Reference proteome</keyword>
<reference evidence="4 5" key="1">
    <citation type="submission" date="2021-06" db="EMBL/GenBank/DDBJ databases">
        <title>Chromosome-level genome assembly of the red-tail catfish (Hemibagrus wyckioides).</title>
        <authorList>
            <person name="Shao F."/>
        </authorList>
    </citation>
    <scope>NUCLEOTIDE SEQUENCE [LARGE SCALE GENOMIC DNA]</scope>
    <source>
        <strain evidence="4">EC202008001</strain>
        <tissue evidence="4">Blood</tissue>
    </source>
</reference>
<comment type="caution">
    <text evidence="4">The sequence shown here is derived from an EMBL/GenBank/DDBJ whole genome shotgun (WGS) entry which is preliminary data.</text>
</comment>
<feature type="coiled-coil region" evidence="1">
    <location>
        <begin position="306"/>
        <end position="333"/>
    </location>
</feature>
<evidence type="ECO:0000259" key="3">
    <source>
        <dbReference type="PROSITE" id="PS51444"/>
    </source>
</evidence>
<dbReference type="Gene3D" id="1.20.58.2220">
    <property type="entry name" value="Formin, FH2 domain"/>
    <property type="match status" value="1"/>
</dbReference>
<dbReference type="PROSITE" id="PS51444">
    <property type="entry name" value="FH2"/>
    <property type="match status" value="1"/>
</dbReference>
<dbReference type="AlphaFoldDB" id="A0A9D3SGK0"/>
<dbReference type="InterPro" id="IPR042201">
    <property type="entry name" value="FH2_Formin_sf"/>
</dbReference>
<evidence type="ECO:0000256" key="2">
    <source>
        <dbReference type="SAM" id="MobiDB-lite"/>
    </source>
</evidence>
<proteinExistence type="predicted"/>
<feature type="compositionally biased region" description="Polar residues" evidence="2">
    <location>
        <begin position="571"/>
        <end position="605"/>
    </location>
</feature>
<feature type="compositionally biased region" description="Basic residues" evidence="2">
    <location>
        <begin position="627"/>
        <end position="637"/>
    </location>
</feature>
<dbReference type="OrthoDB" id="26518at2759"/>
<feature type="region of interest" description="Disordered" evidence="2">
    <location>
        <begin position="552"/>
        <end position="637"/>
    </location>
</feature>
<evidence type="ECO:0000313" key="4">
    <source>
        <dbReference type="EMBL" id="KAG7323541.1"/>
    </source>
</evidence>
<gene>
    <name evidence="4" type="ORF">KOW79_013243</name>
</gene>
<dbReference type="SMART" id="SM00498">
    <property type="entry name" value="FH2"/>
    <property type="match status" value="1"/>
</dbReference>
<evidence type="ECO:0000313" key="5">
    <source>
        <dbReference type="Proteomes" id="UP000824219"/>
    </source>
</evidence>
<evidence type="ECO:0000256" key="1">
    <source>
        <dbReference type="SAM" id="Coils"/>
    </source>
</evidence>
<dbReference type="Proteomes" id="UP000824219">
    <property type="component" value="Linkage Group LG15"/>
</dbReference>
<dbReference type="InterPro" id="IPR015425">
    <property type="entry name" value="FH2_Formin"/>
</dbReference>
<protein>
    <recommendedName>
        <fullName evidence="3">FH2 domain-containing protein</fullName>
    </recommendedName>
</protein>
<dbReference type="PANTHER" id="PTHR46345:SF11">
    <property type="entry name" value="FORMIN-J-LIKE"/>
    <property type="match status" value="1"/>
</dbReference>
<name>A0A9D3SGK0_9TELE</name>
<dbReference type="Pfam" id="PF02181">
    <property type="entry name" value="FH2"/>
    <property type="match status" value="1"/>
</dbReference>
<dbReference type="SUPFAM" id="SSF101447">
    <property type="entry name" value="Formin homology 2 domain (FH2 domain)"/>
    <property type="match status" value="1"/>
</dbReference>
<accession>A0A9D3SGK0</accession>
<organism evidence="4 5">
    <name type="scientific">Hemibagrus wyckioides</name>
    <dbReference type="NCBI Taxonomy" id="337641"/>
    <lineage>
        <taxon>Eukaryota</taxon>
        <taxon>Metazoa</taxon>
        <taxon>Chordata</taxon>
        <taxon>Craniata</taxon>
        <taxon>Vertebrata</taxon>
        <taxon>Euteleostomi</taxon>
        <taxon>Actinopterygii</taxon>
        <taxon>Neopterygii</taxon>
        <taxon>Teleostei</taxon>
        <taxon>Ostariophysi</taxon>
        <taxon>Siluriformes</taxon>
        <taxon>Bagridae</taxon>
        <taxon>Hemibagrus</taxon>
    </lineage>
</organism>
<dbReference type="EMBL" id="JAHKSW010000015">
    <property type="protein sequence ID" value="KAG7323541.1"/>
    <property type="molecule type" value="Genomic_DNA"/>
</dbReference>
<feature type="domain" description="FH2" evidence="3">
    <location>
        <begin position="21"/>
        <end position="418"/>
    </location>
</feature>
<dbReference type="PANTHER" id="PTHR46345">
    <property type="entry name" value="INVERTED FORMIN-2"/>
    <property type="match status" value="1"/>
</dbReference>